<feature type="transmembrane region" description="Helical" evidence="1">
    <location>
        <begin position="72"/>
        <end position="90"/>
    </location>
</feature>
<accession>A0ABV9B855</accession>
<feature type="transmembrane region" description="Helical" evidence="1">
    <location>
        <begin position="130"/>
        <end position="153"/>
    </location>
</feature>
<dbReference type="RefSeq" id="WP_381186995.1">
    <property type="nucleotide sequence ID" value="NZ_JBHSFK010000064.1"/>
</dbReference>
<gene>
    <name evidence="2" type="ORF">ACFPIH_52600</name>
</gene>
<proteinExistence type="predicted"/>
<evidence type="ECO:0000256" key="1">
    <source>
        <dbReference type="SAM" id="Phobius"/>
    </source>
</evidence>
<sequence length="174" mass="19280">MASRASSEAPPSVAVPRLPKLGTTWYERGTRYWLCRARTTLFVVAVLAFFCFFALSLYQGFTDEWPRTARTVSDWVQAIASVPAFLWGWTRQRRGHRAALLNPPTPQQTRLAKQAHNGAAPGRAAAARPLLLLAAPVLPAFAGYAVGWLTAWLTVREYPSEVGARRWLEEQAGA</sequence>
<name>A0ABV9B855_9ACTN</name>
<evidence type="ECO:0000313" key="2">
    <source>
        <dbReference type="EMBL" id="MFC4507947.1"/>
    </source>
</evidence>
<keyword evidence="1" id="KW-0472">Membrane</keyword>
<reference evidence="3" key="1">
    <citation type="journal article" date="2019" name="Int. J. Syst. Evol. Microbiol.">
        <title>The Global Catalogue of Microorganisms (GCM) 10K type strain sequencing project: providing services to taxonomists for standard genome sequencing and annotation.</title>
        <authorList>
            <consortium name="The Broad Institute Genomics Platform"/>
            <consortium name="The Broad Institute Genome Sequencing Center for Infectious Disease"/>
            <person name="Wu L."/>
            <person name="Ma J."/>
        </authorList>
    </citation>
    <scope>NUCLEOTIDE SEQUENCE [LARGE SCALE GENOMIC DNA]</scope>
    <source>
        <strain evidence="3">CGMCC 4.7177</strain>
    </source>
</reference>
<comment type="caution">
    <text evidence="2">The sequence shown here is derived from an EMBL/GenBank/DDBJ whole genome shotgun (WGS) entry which is preliminary data.</text>
</comment>
<keyword evidence="3" id="KW-1185">Reference proteome</keyword>
<feature type="transmembrane region" description="Helical" evidence="1">
    <location>
        <begin position="41"/>
        <end position="60"/>
    </location>
</feature>
<protein>
    <submittedName>
        <fullName evidence="2">Uncharacterized protein</fullName>
    </submittedName>
</protein>
<organism evidence="2 3">
    <name type="scientific">Streptomyces vulcanius</name>
    <dbReference type="NCBI Taxonomy" id="1441876"/>
    <lineage>
        <taxon>Bacteria</taxon>
        <taxon>Bacillati</taxon>
        <taxon>Actinomycetota</taxon>
        <taxon>Actinomycetes</taxon>
        <taxon>Kitasatosporales</taxon>
        <taxon>Streptomycetaceae</taxon>
        <taxon>Streptomyces</taxon>
    </lineage>
</organism>
<dbReference type="EMBL" id="JBHSFK010000064">
    <property type="protein sequence ID" value="MFC4507947.1"/>
    <property type="molecule type" value="Genomic_DNA"/>
</dbReference>
<keyword evidence="1" id="KW-1133">Transmembrane helix</keyword>
<evidence type="ECO:0000313" key="3">
    <source>
        <dbReference type="Proteomes" id="UP001595839"/>
    </source>
</evidence>
<dbReference type="Proteomes" id="UP001595839">
    <property type="component" value="Unassembled WGS sequence"/>
</dbReference>
<keyword evidence="1" id="KW-0812">Transmembrane</keyword>